<name>A0A5K1K5Q0_9APHY</name>
<evidence type="ECO:0000256" key="1">
    <source>
        <dbReference type="SAM" id="MobiDB-lite"/>
    </source>
</evidence>
<evidence type="ECO:0000313" key="2">
    <source>
        <dbReference type="EMBL" id="VWP01622.1"/>
    </source>
</evidence>
<proteinExistence type="predicted"/>
<protein>
    <submittedName>
        <fullName evidence="2">N/A</fullName>
    </submittedName>
</protein>
<gene>
    <name evidence="2" type="primary">I1REJ1</name>
</gene>
<feature type="compositionally biased region" description="Polar residues" evidence="1">
    <location>
        <begin position="1"/>
        <end position="18"/>
    </location>
</feature>
<feature type="region of interest" description="Disordered" evidence="1">
    <location>
        <begin position="79"/>
        <end position="107"/>
    </location>
</feature>
<sequence>MDSTTYLLADKSTLSTQGPMMPTSPPRRSTERQEEPPVQTIYMNLDFPAPTSQWEGVFDVCIRGDAQAFARLLDAELEKEKQVKEPEVAKDRKRKREETAAEKMERK</sequence>
<accession>A0A5K1K5Q0</accession>
<reference evidence="2" key="1">
    <citation type="submission" date="2019-10" db="EMBL/GenBank/DDBJ databases">
        <authorList>
            <person name="Nor Muhammad N."/>
        </authorList>
    </citation>
    <scope>NUCLEOTIDE SEQUENCE</scope>
</reference>
<feature type="region of interest" description="Disordered" evidence="1">
    <location>
        <begin position="1"/>
        <end position="35"/>
    </location>
</feature>
<dbReference type="EMBL" id="LR729525">
    <property type="protein sequence ID" value="VWP01622.1"/>
    <property type="molecule type" value="Genomic_DNA"/>
</dbReference>
<dbReference type="AlphaFoldDB" id="A0A5K1K5Q0"/>
<organism evidence="2">
    <name type="scientific">Ganoderma boninense</name>
    <dbReference type="NCBI Taxonomy" id="34458"/>
    <lineage>
        <taxon>Eukaryota</taxon>
        <taxon>Fungi</taxon>
        <taxon>Dikarya</taxon>
        <taxon>Basidiomycota</taxon>
        <taxon>Agaricomycotina</taxon>
        <taxon>Agaricomycetes</taxon>
        <taxon>Polyporales</taxon>
        <taxon>Polyporaceae</taxon>
        <taxon>Ganoderma</taxon>
    </lineage>
</organism>